<feature type="signal peptide" evidence="1">
    <location>
        <begin position="1"/>
        <end position="24"/>
    </location>
</feature>
<dbReference type="Proteomes" id="UP000075320">
    <property type="component" value="Unassembled WGS sequence"/>
</dbReference>
<dbReference type="GO" id="GO:0008800">
    <property type="term" value="F:beta-lactamase activity"/>
    <property type="evidence" value="ECO:0007669"/>
    <property type="project" value="InterPro"/>
</dbReference>
<evidence type="ECO:0000256" key="1">
    <source>
        <dbReference type="SAM" id="SignalP"/>
    </source>
</evidence>
<feature type="chain" id="PRO_5007573680" description="Beta-lactamase class A catalytic domain-containing protein" evidence="1">
    <location>
        <begin position="25"/>
        <end position="314"/>
    </location>
</feature>
<dbReference type="EMBL" id="LUKE01000001">
    <property type="protein sequence ID" value="KYG67167.1"/>
    <property type="molecule type" value="Genomic_DNA"/>
</dbReference>
<reference evidence="3 4" key="1">
    <citation type="submission" date="2016-03" db="EMBL/GenBank/DDBJ databases">
        <authorList>
            <person name="Ploux O."/>
        </authorList>
    </citation>
    <scope>NUCLEOTIDE SEQUENCE [LARGE SCALE GENOMIC DNA]</scope>
    <source>
        <strain evidence="3 4">R0</strain>
    </source>
</reference>
<evidence type="ECO:0000313" key="3">
    <source>
        <dbReference type="EMBL" id="KYG67167.1"/>
    </source>
</evidence>
<gene>
    <name evidence="3" type="ORF">AZI86_09155</name>
</gene>
<dbReference type="GO" id="GO:0030655">
    <property type="term" value="P:beta-lactam antibiotic catabolic process"/>
    <property type="evidence" value="ECO:0007669"/>
    <property type="project" value="InterPro"/>
</dbReference>
<sequence length="314" mass="33844">MNHLSLVRHGLVATFLFTSLQTFAAMPTNPVTDANFSTLPNGVKLQNIAVSGVRLSLTRGIGTKFTAAHQASYEKIKADTLTNPKSKVQWAIMDLDAHRVLGESLNSNRKIFGASSSKIFVGGALMNKQNGAISNSQLQLMANMLVVSSNEAWVNLQSQVGDGNANTGRSRINDFTQGLGLEKTRGYQGYWGNIHGNELTAAETVEYLHSVYKGDFPGSETLWKVMHACRTGASRGLKYLPRTTYVGGKTGTYDGSTVDPETGAGINVAIRNHVLIFNVDGRQYGLTILSNSGSDEATAILAGGLFREFTGYKD</sequence>
<evidence type="ECO:0000259" key="2">
    <source>
        <dbReference type="Pfam" id="PF13354"/>
    </source>
</evidence>
<name>A0A150WS67_BDEBC</name>
<keyword evidence="4" id="KW-1185">Reference proteome</keyword>
<dbReference type="AlphaFoldDB" id="A0A150WS67"/>
<keyword evidence="1" id="KW-0732">Signal</keyword>
<dbReference type="Gene3D" id="3.40.710.10">
    <property type="entry name" value="DD-peptidase/beta-lactamase superfamily"/>
    <property type="match status" value="1"/>
</dbReference>
<dbReference type="InterPro" id="IPR045155">
    <property type="entry name" value="Beta-lactam_cat"/>
</dbReference>
<dbReference type="Pfam" id="PF13354">
    <property type="entry name" value="Beta-lactamase2"/>
    <property type="match status" value="1"/>
</dbReference>
<dbReference type="SUPFAM" id="SSF56601">
    <property type="entry name" value="beta-lactamase/transpeptidase-like"/>
    <property type="match status" value="1"/>
</dbReference>
<protein>
    <recommendedName>
        <fullName evidence="2">Beta-lactamase class A catalytic domain-containing protein</fullName>
    </recommendedName>
</protein>
<organism evidence="3 4">
    <name type="scientific">Bdellovibrio bacteriovorus</name>
    <dbReference type="NCBI Taxonomy" id="959"/>
    <lineage>
        <taxon>Bacteria</taxon>
        <taxon>Pseudomonadati</taxon>
        <taxon>Bdellovibrionota</taxon>
        <taxon>Bdellovibrionia</taxon>
        <taxon>Bdellovibrionales</taxon>
        <taxon>Pseudobdellovibrionaceae</taxon>
        <taxon>Bdellovibrio</taxon>
    </lineage>
</organism>
<dbReference type="RefSeq" id="WP_061834743.1">
    <property type="nucleotide sequence ID" value="NZ_LUKE01000001.1"/>
</dbReference>
<accession>A0A150WS67</accession>
<feature type="domain" description="Beta-lactamase class A catalytic" evidence="2">
    <location>
        <begin position="135"/>
        <end position="259"/>
    </location>
</feature>
<dbReference type="OrthoDB" id="9772863at2"/>
<comment type="caution">
    <text evidence="3">The sequence shown here is derived from an EMBL/GenBank/DDBJ whole genome shotgun (WGS) entry which is preliminary data.</text>
</comment>
<proteinExistence type="predicted"/>
<dbReference type="InterPro" id="IPR012338">
    <property type="entry name" value="Beta-lactam/transpept-like"/>
</dbReference>
<evidence type="ECO:0000313" key="4">
    <source>
        <dbReference type="Proteomes" id="UP000075320"/>
    </source>
</evidence>